<dbReference type="EMBL" id="FMYQ01000035">
    <property type="protein sequence ID" value="SDE17608.1"/>
    <property type="molecule type" value="Genomic_DNA"/>
</dbReference>
<dbReference type="Gene3D" id="3.90.1010.10">
    <property type="match status" value="1"/>
</dbReference>
<dbReference type="GO" id="GO:0005506">
    <property type="term" value="F:iron ion binding"/>
    <property type="evidence" value="ECO:0007669"/>
    <property type="project" value="InterPro"/>
</dbReference>
<proteinExistence type="inferred from homology"/>
<dbReference type="NCBIfam" id="TIGR01994">
    <property type="entry name" value="SUF_scaf_2"/>
    <property type="match status" value="1"/>
</dbReference>
<dbReference type="CDD" id="cd06664">
    <property type="entry name" value="IscU_like"/>
    <property type="match status" value="1"/>
</dbReference>
<dbReference type="PANTHER" id="PTHR10093">
    <property type="entry name" value="IRON-SULFUR CLUSTER ASSEMBLY ENZYME NIFU HOMOLOG"/>
    <property type="match status" value="1"/>
</dbReference>
<dbReference type="SUPFAM" id="SSF82649">
    <property type="entry name" value="SufE/NifU"/>
    <property type="match status" value="1"/>
</dbReference>
<dbReference type="OrthoDB" id="9804157at2"/>
<dbReference type="GO" id="GO:0016226">
    <property type="term" value="P:iron-sulfur cluster assembly"/>
    <property type="evidence" value="ECO:0007669"/>
    <property type="project" value="InterPro"/>
</dbReference>
<reference evidence="4" key="1">
    <citation type="submission" date="2016-09" db="EMBL/GenBank/DDBJ databases">
        <authorList>
            <person name="Varghese N."/>
            <person name="Submissions S."/>
        </authorList>
    </citation>
    <scope>NUCLEOTIDE SEQUENCE [LARGE SCALE GENOMIC DNA]</scope>
    <source>
        <strain evidence="4">TNe-862</strain>
    </source>
</reference>
<dbReference type="STRING" id="416944.SAMN05421548_13553"/>
<sequence>MSDLRDLYQETIFDHYRHPRNCHAVPGANRYAGGYNPLCGDRVTLYLRIEDGIVKDVGFEGVGCAIATASASLMTEALKGRTEAEVEALFERFHAMATAPADQPAAQEGLGKLSVLAGVRGFPARIKCATLAWHTLHAALRNGSGTVSTE</sequence>
<evidence type="ECO:0000313" key="4">
    <source>
        <dbReference type="Proteomes" id="UP000198908"/>
    </source>
</evidence>
<feature type="domain" description="NIF system FeS cluster assembly NifU N-terminal" evidence="2">
    <location>
        <begin position="8"/>
        <end position="128"/>
    </location>
</feature>
<dbReference type="AlphaFoldDB" id="A0A1G7ARV6"/>
<evidence type="ECO:0000259" key="2">
    <source>
        <dbReference type="Pfam" id="PF01592"/>
    </source>
</evidence>
<gene>
    <name evidence="3" type="ORF">SAMN05421548_13553</name>
</gene>
<dbReference type="Pfam" id="PF01592">
    <property type="entry name" value="NifU_N"/>
    <property type="match status" value="1"/>
</dbReference>
<dbReference type="FunFam" id="3.90.1010.10:FF:000002">
    <property type="entry name" value="Iron-sulfur cluster assembly scaffold protein NifU"/>
    <property type="match status" value="1"/>
</dbReference>
<dbReference type="Proteomes" id="UP000198908">
    <property type="component" value="Unassembled WGS sequence"/>
</dbReference>
<organism evidence="3 4">
    <name type="scientific">Paraburkholderia lycopersici</name>
    <dbReference type="NCBI Taxonomy" id="416944"/>
    <lineage>
        <taxon>Bacteria</taxon>
        <taxon>Pseudomonadati</taxon>
        <taxon>Pseudomonadota</taxon>
        <taxon>Betaproteobacteria</taxon>
        <taxon>Burkholderiales</taxon>
        <taxon>Burkholderiaceae</taxon>
        <taxon>Paraburkholderia</taxon>
    </lineage>
</organism>
<comment type="similarity">
    <text evidence="1">Belongs to the NifU family.</text>
</comment>
<dbReference type="InterPro" id="IPR002871">
    <property type="entry name" value="NIF_FeS_clus_asmbl_NifU_N"/>
</dbReference>
<name>A0A1G7ARV6_9BURK</name>
<evidence type="ECO:0000256" key="1">
    <source>
        <dbReference type="ARBA" id="ARBA00006420"/>
    </source>
</evidence>
<keyword evidence="4" id="KW-1185">Reference proteome</keyword>
<evidence type="ECO:0000313" key="3">
    <source>
        <dbReference type="EMBL" id="SDE17608.1"/>
    </source>
</evidence>
<protein>
    <submittedName>
        <fullName evidence="3">Nitrogen fixation protein NifU</fullName>
    </submittedName>
</protein>
<accession>A0A1G7ARV6</accession>
<dbReference type="RefSeq" id="WP_092004633.1">
    <property type="nucleotide sequence ID" value="NZ_FMYQ01000035.1"/>
</dbReference>
<dbReference type="GO" id="GO:0051536">
    <property type="term" value="F:iron-sulfur cluster binding"/>
    <property type="evidence" value="ECO:0007669"/>
    <property type="project" value="InterPro"/>
</dbReference>